<proteinExistence type="predicted"/>
<reference evidence="2" key="1">
    <citation type="submission" date="2022-07" db="EMBL/GenBank/DDBJ databases">
        <authorList>
            <person name="Macas J."/>
            <person name="Novak P."/>
            <person name="Neumann P."/>
        </authorList>
    </citation>
    <scope>NUCLEOTIDE SEQUENCE</scope>
</reference>
<comment type="caution">
    <text evidence="2">The sequence shown here is derived from an EMBL/GenBank/DDBJ whole genome shotgun (WGS) entry which is preliminary data.</text>
</comment>
<evidence type="ECO:0000313" key="3">
    <source>
        <dbReference type="Proteomes" id="UP001152523"/>
    </source>
</evidence>
<keyword evidence="3" id="KW-1185">Reference proteome</keyword>
<feature type="compositionally biased region" description="Polar residues" evidence="1">
    <location>
        <begin position="113"/>
        <end position="124"/>
    </location>
</feature>
<feature type="region of interest" description="Disordered" evidence="1">
    <location>
        <begin position="113"/>
        <end position="184"/>
    </location>
</feature>
<dbReference type="EMBL" id="CAMAPF010000018">
    <property type="protein sequence ID" value="CAH9070828.1"/>
    <property type="molecule type" value="Genomic_DNA"/>
</dbReference>
<name>A0AAV0CBU7_9ASTE</name>
<evidence type="ECO:0000256" key="1">
    <source>
        <dbReference type="SAM" id="MobiDB-lite"/>
    </source>
</evidence>
<sequence length="184" mass="20453">MDDIVHQYKQMGIAEDKEELIFDDDDERHTANDGKMTFPLVGKVLTDRKIKLQIFKKLMASLWRPVKGVSTKEIGGNKWLVEGFSSTGMRVLQRSDSQGTGGQGWKVATIGTRDSSIKEGNSVSPREVSRVQKDMGREGRGGCRRRGHGTGQAKKRRGGEPQPLGLPDCGRILDRPFGGLWRDT</sequence>
<protein>
    <submittedName>
        <fullName evidence="2">Uncharacterized protein</fullName>
    </submittedName>
</protein>
<evidence type="ECO:0000313" key="2">
    <source>
        <dbReference type="EMBL" id="CAH9070828.1"/>
    </source>
</evidence>
<feature type="compositionally biased region" description="Basic residues" evidence="1">
    <location>
        <begin position="142"/>
        <end position="157"/>
    </location>
</feature>
<dbReference type="Proteomes" id="UP001152523">
    <property type="component" value="Unassembled WGS sequence"/>
</dbReference>
<dbReference type="AlphaFoldDB" id="A0AAV0CBU7"/>
<gene>
    <name evidence="2" type="ORF">CEPIT_LOCUS3615</name>
</gene>
<feature type="compositionally biased region" description="Basic and acidic residues" evidence="1">
    <location>
        <begin position="127"/>
        <end position="141"/>
    </location>
</feature>
<accession>A0AAV0CBU7</accession>
<organism evidence="2 3">
    <name type="scientific">Cuscuta epithymum</name>
    <dbReference type="NCBI Taxonomy" id="186058"/>
    <lineage>
        <taxon>Eukaryota</taxon>
        <taxon>Viridiplantae</taxon>
        <taxon>Streptophyta</taxon>
        <taxon>Embryophyta</taxon>
        <taxon>Tracheophyta</taxon>
        <taxon>Spermatophyta</taxon>
        <taxon>Magnoliopsida</taxon>
        <taxon>eudicotyledons</taxon>
        <taxon>Gunneridae</taxon>
        <taxon>Pentapetalae</taxon>
        <taxon>asterids</taxon>
        <taxon>lamiids</taxon>
        <taxon>Solanales</taxon>
        <taxon>Convolvulaceae</taxon>
        <taxon>Cuscuteae</taxon>
        <taxon>Cuscuta</taxon>
        <taxon>Cuscuta subgen. Cuscuta</taxon>
    </lineage>
</organism>